<accession>A0A3E0EMQ7</accession>
<name>A0A3E0EMQ7_9FLAO</name>
<dbReference type="Proteomes" id="UP000257136">
    <property type="component" value="Unassembled WGS sequence"/>
</dbReference>
<proteinExistence type="predicted"/>
<keyword evidence="2" id="KW-1185">Reference proteome</keyword>
<evidence type="ECO:0000313" key="2">
    <source>
        <dbReference type="Proteomes" id="UP000257136"/>
    </source>
</evidence>
<sequence length="56" mass="6221">MTSAMKLVIEFSLTNSGLTKTITIKSKQNDGAIKLLERVSFFKTADLENDEINVCL</sequence>
<dbReference type="EMBL" id="QUNI01000004">
    <property type="protein sequence ID" value="REG99468.1"/>
    <property type="molecule type" value="Genomic_DNA"/>
</dbReference>
<reference evidence="1 2" key="1">
    <citation type="submission" date="2018-08" db="EMBL/GenBank/DDBJ databases">
        <title>Genomic Encyclopedia of Archaeal and Bacterial Type Strains, Phase II (KMG-II): from individual species to whole genera.</title>
        <authorList>
            <person name="Goeker M."/>
        </authorList>
    </citation>
    <scope>NUCLEOTIDE SEQUENCE [LARGE SCALE GENOMIC DNA]</scope>
    <source>
        <strain evidence="1 2">DSM 100880</strain>
    </source>
</reference>
<dbReference type="RefSeq" id="WP_317125446.1">
    <property type="nucleotide sequence ID" value="NZ_QUNI01000004.1"/>
</dbReference>
<comment type="caution">
    <text evidence="1">The sequence shown here is derived from an EMBL/GenBank/DDBJ whole genome shotgun (WGS) entry which is preliminary data.</text>
</comment>
<dbReference type="AlphaFoldDB" id="A0A3E0EMQ7"/>
<organism evidence="1 2">
    <name type="scientific">Flavobacterium aquicola</name>
    <dbReference type="NCBI Taxonomy" id="1682742"/>
    <lineage>
        <taxon>Bacteria</taxon>
        <taxon>Pseudomonadati</taxon>
        <taxon>Bacteroidota</taxon>
        <taxon>Flavobacteriia</taxon>
        <taxon>Flavobacteriales</taxon>
        <taxon>Flavobacteriaceae</taxon>
        <taxon>Flavobacterium</taxon>
    </lineage>
</organism>
<protein>
    <submittedName>
        <fullName evidence="1">Uncharacterized protein</fullName>
    </submittedName>
</protein>
<gene>
    <name evidence="1" type="ORF">C8P67_10486</name>
</gene>
<evidence type="ECO:0000313" key="1">
    <source>
        <dbReference type="EMBL" id="REG99468.1"/>
    </source>
</evidence>